<evidence type="ECO:0000313" key="1">
    <source>
        <dbReference type="EMBL" id="QHT03136.1"/>
    </source>
</evidence>
<name>A0A6C0CEF1_9ZZZZ</name>
<reference evidence="1" key="1">
    <citation type="journal article" date="2020" name="Nature">
        <title>Giant virus diversity and host interactions through global metagenomics.</title>
        <authorList>
            <person name="Schulz F."/>
            <person name="Roux S."/>
            <person name="Paez-Espino D."/>
            <person name="Jungbluth S."/>
            <person name="Walsh D.A."/>
            <person name="Denef V.J."/>
            <person name="McMahon K.D."/>
            <person name="Konstantinidis K.T."/>
            <person name="Eloe-Fadrosh E.A."/>
            <person name="Kyrpides N.C."/>
            <person name="Woyke T."/>
        </authorList>
    </citation>
    <scope>NUCLEOTIDE SEQUENCE</scope>
    <source>
        <strain evidence="1">GVMAG-M-3300020727-4</strain>
    </source>
</reference>
<protein>
    <submittedName>
        <fullName evidence="1">Uncharacterized protein</fullName>
    </submittedName>
</protein>
<dbReference type="AlphaFoldDB" id="A0A6C0CEF1"/>
<sequence length="62" mass="7436">MINPNYLKYIPDDKKNDIHNNLIIDVYYFYHGIKPNADQKIICMNNNIFDLNKENLKLITSY</sequence>
<dbReference type="EMBL" id="MN739406">
    <property type="protein sequence ID" value="QHT03136.1"/>
    <property type="molecule type" value="Genomic_DNA"/>
</dbReference>
<proteinExistence type="predicted"/>
<organism evidence="1">
    <name type="scientific">viral metagenome</name>
    <dbReference type="NCBI Taxonomy" id="1070528"/>
    <lineage>
        <taxon>unclassified sequences</taxon>
        <taxon>metagenomes</taxon>
        <taxon>organismal metagenomes</taxon>
    </lineage>
</organism>
<accession>A0A6C0CEF1</accession>